<gene>
    <name evidence="2" type="ORF">QWT69_12805</name>
</gene>
<feature type="transmembrane region" description="Helical" evidence="1">
    <location>
        <begin position="132"/>
        <end position="150"/>
    </location>
</feature>
<reference evidence="2 3" key="1">
    <citation type="submission" date="2023-06" db="EMBL/GenBank/DDBJ databases">
        <title>Sporosarcina sp. nov., isolated from Korean tranditional fermented seafood 'Jeotgal'.</title>
        <authorList>
            <person name="Yang A.I."/>
            <person name="Shin N.-R."/>
        </authorList>
    </citation>
    <scope>NUCLEOTIDE SEQUENCE [LARGE SCALE GENOMIC DNA]</scope>
    <source>
        <strain evidence="2 3">T2O-4</strain>
    </source>
</reference>
<dbReference type="RefSeq" id="WP_317966225.1">
    <property type="nucleotide sequence ID" value="NZ_CP129118.1"/>
</dbReference>
<evidence type="ECO:0000313" key="3">
    <source>
        <dbReference type="Proteomes" id="UP001303902"/>
    </source>
</evidence>
<feature type="transmembrane region" description="Helical" evidence="1">
    <location>
        <begin position="25"/>
        <end position="58"/>
    </location>
</feature>
<dbReference type="EMBL" id="CP129118">
    <property type="protein sequence ID" value="WOV86748.1"/>
    <property type="molecule type" value="Genomic_DNA"/>
</dbReference>
<accession>A0ABZ0L3P5</accession>
<organism evidence="2 3">
    <name type="scientific">Sporosarcina oncorhynchi</name>
    <dbReference type="NCBI Taxonomy" id="3056444"/>
    <lineage>
        <taxon>Bacteria</taxon>
        <taxon>Bacillati</taxon>
        <taxon>Bacillota</taxon>
        <taxon>Bacilli</taxon>
        <taxon>Bacillales</taxon>
        <taxon>Caryophanaceae</taxon>
        <taxon>Sporosarcina</taxon>
    </lineage>
</organism>
<keyword evidence="1" id="KW-1133">Transmembrane helix</keyword>
<evidence type="ECO:0000256" key="1">
    <source>
        <dbReference type="SAM" id="Phobius"/>
    </source>
</evidence>
<evidence type="ECO:0000313" key="2">
    <source>
        <dbReference type="EMBL" id="WOV86748.1"/>
    </source>
</evidence>
<evidence type="ECO:0008006" key="4">
    <source>
        <dbReference type="Google" id="ProtNLM"/>
    </source>
</evidence>
<dbReference type="Proteomes" id="UP001303902">
    <property type="component" value="Chromosome"/>
</dbReference>
<keyword evidence="3" id="KW-1185">Reference proteome</keyword>
<keyword evidence="1" id="KW-0812">Transmembrane</keyword>
<sequence length="183" mass="20782">MGLMVLAFIWGLAEATFFFIIPDVILTFIVIHGFTIGFTSSLYALAGAMIGGVIMYVWSYKQRTTAMRFVESIPSIQGKMMKDVECSLKQNGLIAMILGPIRGIPYKVYAIYAPHTGIGMIKFLIASIPARFIRFFLTSMLAWFLSVVLFPDLIMWLKYAVWAVAWIIVYVIYFSIHPWKGKK</sequence>
<name>A0ABZ0L3P5_9BACL</name>
<proteinExistence type="predicted"/>
<feature type="transmembrane region" description="Helical" evidence="1">
    <location>
        <begin position="156"/>
        <end position="176"/>
    </location>
</feature>
<keyword evidence="1" id="KW-0472">Membrane</keyword>
<protein>
    <recommendedName>
        <fullName evidence="4">DedA family protein</fullName>
    </recommendedName>
</protein>